<evidence type="ECO:0000313" key="2">
    <source>
        <dbReference type="EMBL" id="KIH46556.1"/>
    </source>
</evidence>
<sequence>MHARIGSFHRGSDGVDQDGYVGPTKTNRLQPLNTTFDTGELFLGTSDSSGAAGARVLVNTDLVMNIDSLEQLTNRIGRL</sequence>
<organism evidence="2 3">
    <name type="scientific">Ancylostoma duodenale</name>
    <dbReference type="NCBI Taxonomy" id="51022"/>
    <lineage>
        <taxon>Eukaryota</taxon>
        <taxon>Metazoa</taxon>
        <taxon>Ecdysozoa</taxon>
        <taxon>Nematoda</taxon>
        <taxon>Chromadorea</taxon>
        <taxon>Rhabditida</taxon>
        <taxon>Rhabditina</taxon>
        <taxon>Rhabditomorpha</taxon>
        <taxon>Strongyloidea</taxon>
        <taxon>Ancylostomatidae</taxon>
        <taxon>Ancylostomatinae</taxon>
        <taxon>Ancylostoma</taxon>
    </lineage>
</organism>
<keyword evidence="3" id="KW-1185">Reference proteome</keyword>
<dbReference type="Proteomes" id="UP000054047">
    <property type="component" value="Unassembled WGS sequence"/>
</dbReference>
<evidence type="ECO:0000256" key="1">
    <source>
        <dbReference type="SAM" id="MobiDB-lite"/>
    </source>
</evidence>
<gene>
    <name evidence="2" type="ORF">ANCDUO_23391</name>
</gene>
<name>A0A0C2FNW7_9BILA</name>
<evidence type="ECO:0000313" key="3">
    <source>
        <dbReference type="Proteomes" id="UP000054047"/>
    </source>
</evidence>
<reference evidence="2 3" key="1">
    <citation type="submission" date="2013-12" db="EMBL/GenBank/DDBJ databases">
        <title>Draft genome of the parsitic nematode Ancylostoma duodenale.</title>
        <authorList>
            <person name="Mitreva M."/>
        </authorList>
    </citation>
    <scope>NUCLEOTIDE SEQUENCE [LARGE SCALE GENOMIC DNA]</scope>
    <source>
        <strain evidence="2 3">Zhejiang</strain>
    </source>
</reference>
<dbReference type="EMBL" id="KN768978">
    <property type="protein sequence ID" value="KIH46556.1"/>
    <property type="molecule type" value="Genomic_DNA"/>
</dbReference>
<feature type="region of interest" description="Disordered" evidence="1">
    <location>
        <begin position="1"/>
        <end position="32"/>
    </location>
</feature>
<protein>
    <submittedName>
        <fullName evidence="2">Uncharacterized protein</fullName>
    </submittedName>
</protein>
<proteinExistence type="predicted"/>
<dbReference type="AlphaFoldDB" id="A0A0C2FNW7"/>
<accession>A0A0C2FNW7</accession>